<feature type="transmembrane region" description="Helical" evidence="1">
    <location>
        <begin position="112"/>
        <end position="131"/>
    </location>
</feature>
<dbReference type="PANTHER" id="PTHR22726">
    <property type="entry name" value="METALLOENDOPEPTIDASE OMA1"/>
    <property type="match status" value="1"/>
</dbReference>
<comment type="caution">
    <text evidence="2">The sequence shown here is derived from an EMBL/GenBank/DDBJ whole genome shotgun (WGS) entry which is preliminary data.</text>
</comment>
<organism evidence="2 3">
    <name type="scientific">Rubus argutus</name>
    <name type="common">Southern blackberry</name>
    <dbReference type="NCBI Taxonomy" id="59490"/>
    <lineage>
        <taxon>Eukaryota</taxon>
        <taxon>Viridiplantae</taxon>
        <taxon>Streptophyta</taxon>
        <taxon>Embryophyta</taxon>
        <taxon>Tracheophyta</taxon>
        <taxon>Spermatophyta</taxon>
        <taxon>Magnoliopsida</taxon>
        <taxon>eudicotyledons</taxon>
        <taxon>Gunneridae</taxon>
        <taxon>Pentapetalae</taxon>
        <taxon>rosids</taxon>
        <taxon>fabids</taxon>
        <taxon>Rosales</taxon>
        <taxon>Rosaceae</taxon>
        <taxon>Rosoideae</taxon>
        <taxon>Rosoideae incertae sedis</taxon>
        <taxon>Rubus</taxon>
    </lineage>
</organism>
<evidence type="ECO:0000313" key="3">
    <source>
        <dbReference type="Proteomes" id="UP001457282"/>
    </source>
</evidence>
<keyword evidence="3" id="KW-1185">Reference proteome</keyword>
<dbReference type="EMBL" id="JBEDUW010000007">
    <property type="protein sequence ID" value="KAK9914138.1"/>
    <property type="molecule type" value="Genomic_DNA"/>
</dbReference>
<sequence>MAYCRRAMLALDNFGGFTSRILPKAVTRKPISRIYSTLSSTLASNKPKFPGFSTWYGRITRTTQHRPFLSFSKRYYHGDEGGHPSKLDHYRSEFKRRWFQWFDWVRKDHKRGLAAVLVGSGLVVTVLFGRFETIPYSKRTHFVILKTDWEKKLGASMFNEMKERSSKAEYCLIYIQKLSALGGLPRTWLGH</sequence>
<dbReference type="PANTHER" id="PTHR22726:SF1">
    <property type="entry name" value="METALLOENDOPEPTIDASE OMA1, MITOCHONDRIAL"/>
    <property type="match status" value="1"/>
</dbReference>
<dbReference type="GO" id="GO:0051603">
    <property type="term" value="P:proteolysis involved in protein catabolic process"/>
    <property type="evidence" value="ECO:0007669"/>
    <property type="project" value="TreeGrafter"/>
</dbReference>
<dbReference type="GO" id="GO:0004222">
    <property type="term" value="F:metalloendopeptidase activity"/>
    <property type="evidence" value="ECO:0007669"/>
    <property type="project" value="TreeGrafter"/>
</dbReference>
<protein>
    <submittedName>
        <fullName evidence="2">Uncharacterized protein</fullName>
    </submittedName>
</protein>
<keyword evidence="1" id="KW-1133">Transmembrane helix</keyword>
<proteinExistence type="predicted"/>
<accession>A0AAW1W5K5</accession>
<gene>
    <name evidence="2" type="ORF">M0R45_037932</name>
</gene>
<evidence type="ECO:0000256" key="1">
    <source>
        <dbReference type="SAM" id="Phobius"/>
    </source>
</evidence>
<reference evidence="2 3" key="1">
    <citation type="journal article" date="2023" name="G3 (Bethesda)">
        <title>A chromosome-length genome assembly and annotation of blackberry (Rubus argutus, cv. 'Hillquist').</title>
        <authorList>
            <person name="Bruna T."/>
            <person name="Aryal R."/>
            <person name="Dudchenko O."/>
            <person name="Sargent D.J."/>
            <person name="Mead D."/>
            <person name="Buti M."/>
            <person name="Cavallini A."/>
            <person name="Hytonen T."/>
            <person name="Andres J."/>
            <person name="Pham M."/>
            <person name="Weisz D."/>
            <person name="Mascagni F."/>
            <person name="Usai G."/>
            <person name="Natali L."/>
            <person name="Bassil N."/>
            <person name="Fernandez G.E."/>
            <person name="Lomsadze A."/>
            <person name="Armour M."/>
            <person name="Olukolu B."/>
            <person name="Poorten T."/>
            <person name="Britton C."/>
            <person name="Davik J."/>
            <person name="Ashrafi H."/>
            <person name="Aiden E.L."/>
            <person name="Borodovsky M."/>
            <person name="Worthington M."/>
        </authorList>
    </citation>
    <scope>NUCLEOTIDE SEQUENCE [LARGE SCALE GENOMIC DNA]</scope>
    <source>
        <strain evidence="2">PI 553951</strain>
    </source>
</reference>
<name>A0AAW1W5K5_RUBAR</name>
<dbReference type="Proteomes" id="UP001457282">
    <property type="component" value="Unassembled WGS sequence"/>
</dbReference>
<dbReference type="GO" id="GO:0016020">
    <property type="term" value="C:membrane"/>
    <property type="evidence" value="ECO:0007669"/>
    <property type="project" value="TreeGrafter"/>
</dbReference>
<keyword evidence="1" id="KW-0812">Transmembrane</keyword>
<dbReference type="InterPro" id="IPR051156">
    <property type="entry name" value="Mito/Outer_Membr_Metalloprot"/>
</dbReference>
<evidence type="ECO:0000313" key="2">
    <source>
        <dbReference type="EMBL" id="KAK9914138.1"/>
    </source>
</evidence>
<keyword evidence="1" id="KW-0472">Membrane</keyword>
<dbReference type="AlphaFoldDB" id="A0AAW1W5K5"/>